<evidence type="ECO:0000313" key="1">
    <source>
        <dbReference type="EMBL" id="KAK4872957.1"/>
    </source>
</evidence>
<protein>
    <recommendedName>
        <fullName evidence="3">Endonuclease-reverse transcriptase</fullName>
    </recommendedName>
</protein>
<comment type="caution">
    <text evidence="1">The sequence shown here is derived from an EMBL/GenBank/DDBJ whole genome shotgun (WGS) entry which is preliminary data.</text>
</comment>
<keyword evidence="2" id="KW-1185">Reference proteome</keyword>
<accession>A0AAN7SBU2</accession>
<organism evidence="1 2">
    <name type="scientific">Aquatica leii</name>
    <dbReference type="NCBI Taxonomy" id="1421715"/>
    <lineage>
        <taxon>Eukaryota</taxon>
        <taxon>Metazoa</taxon>
        <taxon>Ecdysozoa</taxon>
        <taxon>Arthropoda</taxon>
        <taxon>Hexapoda</taxon>
        <taxon>Insecta</taxon>
        <taxon>Pterygota</taxon>
        <taxon>Neoptera</taxon>
        <taxon>Endopterygota</taxon>
        <taxon>Coleoptera</taxon>
        <taxon>Polyphaga</taxon>
        <taxon>Elateriformia</taxon>
        <taxon>Elateroidea</taxon>
        <taxon>Lampyridae</taxon>
        <taxon>Luciolinae</taxon>
        <taxon>Aquatica</taxon>
    </lineage>
</organism>
<evidence type="ECO:0008006" key="3">
    <source>
        <dbReference type="Google" id="ProtNLM"/>
    </source>
</evidence>
<evidence type="ECO:0000313" key="2">
    <source>
        <dbReference type="Proteomes" id="UP001353858"/>
    </source>
</evidence>
<dbReference type="EMBL" id="JARPUR010000007">
    <property type="protein sequence ID" value="KAK4872957.1"/>
    <property type="molecule type" value="Genomic_DNA"/>
</dbReference>
<gene>
    <name evidence="1" type="ORF">RN001_014986</name>
</gene>
<name>A0AAN7SBU2_9COLE</name>
<sequence length="165" mass="19925">MLQNHNNENAERFKQLRRKATKLVRRKKRDETWTLTKQSESMLGRFERKILRRIFGPLRDPETLQYKIRINAELERLYNAPDIVREVKAQRLRWAGHVKRQADDRVIRLVWEQVPAEKRPQGRPRKRWKDGITEDLGKMGITNGEELMLDRDKWKLVVKRDSTQE</sequence>
<dbReference type="AlphaFoldDB" id="A0AAN7SBU2"/>
<proteinExistence type="predicted"/>
<dbReference type="Proteomes" id="UP001353858">
    <property type="component" value="Unassembled WGS sequence"/>
</dbReference>
<reference evidence="2" key="1">
    <citation type="submission" date="2023-01" db="EMBL/GenBank/DDBJ databases">
        <title>Key to firefly adult light organ development and bioluminescence: homeobox transcription factors regulate luciferase expression and transportation to peroxisome.</title>
        <authorList>
            <person name="Fu X."/>
        </authorList>
    </citation>
    <scope>NUCLEOTIDE SEQUENCE [LARGE SCALE GENOMIC DNA]</scope>
</reference>